<feature type="chain" id="PRO_5046486950" description="Mce-associated membrane protein" evidence="2">
    <location>
        <begin position="21"/>
        <end position="221"/>
    </location>
</feature>
<organism evidence="3 4">
    <name type="scientific">Rhodococcus antarcticus</name>
    <dbReference type="NCBI Taxonomy" id="2987751"/>
    <lineage>
        <taxon>Bacteria</taxon>
        <taxon>Bacillati</taxon>
        <taxon>Actinomycetota</taxon>
        <taxon>Actinomycetes</taxon>
        <taxon>Mycobacteriales</taxon>
        <taxon>Nocardiaceae</taxon>
        <taxon>Rhodococcus</taxon>
    </lineage>
</organism>
<evidence type="ECO:0000256" key="2">
    <source>
        <dbReference type="SAM" id="SignalP"/>
    </source>
</evidence>
<feature type="region of interest" description="Disordered" evidence="1">
    <location>
        <begin position="26"/>
        <end position="82"/>
    </location>
</feature>
<accession>A0ABY6P5R7</accession>
<evidence type="ECO:0008006" key="5">
    <source>
        <dbReference type="Google" id="ProtNLM"/>
    </source>
</evidence>
<reference evidence="3" key="1">
    <citation type="submission" date="2022-10" db="EMBL/GenBank/DDBJ databases">
        <title>Rhodococcus sp.75.</title>
        <authorList>
            <person name="Sun M."/>
        </authorList>
    </citation>
    <scope>NUCLEOTIDE SEQUENCE</scope>
    <source>
        <strain evidence="3">75</strain>
        <plasmid evidence="3">unnamed2</plasmid>
    </source>
</reference>
<feature type="compositionally biased region" description="Low complexity" evidence="1">
    <location>
        <begin position="47"/>
        <end position="56"/>
    </location>
</feature>
<sequence>MTRRHAVLTAATTAALLVAAAGCTTNTQDAPTPAPPSSSTPAPIPAPTSAGASATSGVQTPTASAPAMPTGTPGRPRGLPAATVDTTSADALAEAFTTTTFAYDTAIDLSVFDAQVRSAVYATPAFATELTTPLAQTGTAFFADLASHQGFTTVALATNADDGQPADALRSAARSYSVTTTARGSGGYTAPVDTTTVYLMLTRAGASAGWQVTSVTFGLGR</sequence>
<keyword evidence="3" id="KW-0614">Plasmid</keyword>
<dbReference type="Proteomes" id="UP001164965">
    <property type="component" value="Plasmid unnamed2"/>
</dbReference>
<proteinExistence type="predicted"/>
<evidence type="ECO:0000313" key="4">
    <source>
        <dbReference type="Proteomes" id="UP001164965"/>
    </source>
</evidence>
<dbReference type="RefSeq" id="WP_265385118.1">
    <property type="nucleotide sequence ID" value="NZ_CP110617.1"/>
</dbReference>
<evidence type="ECO:0000313" key="3">
    <source>
        <dbReference type="EMBL" id="UZJ27014.1"/>
    </source>
</evidence>
<keyword evidence="4" id="KW-1185">Reference proteome</keyword>
<name>A0ABY6P5R7_9NOCA</name>
<dbReference type="PROSITE" id="PS51257">
    <property type="entry name" value="PROKAR_LIPOPROTEIN"/>
    <property type="match status" value="1"/>
</dbReference>
<keyword evidence="2" id="KW-0732">Signal</keyword>
<geneLocation type="plasmid" evidence="3 4">
    <name>unnamed2</name>
</geneLocation>
<evidence type="ECO:0000256" key="1">
    <source>
        <dbReference type="SAM" id="MobiDB-lite"/>
    </source>
</evidence>
<feature type="signal peptide" evidence="2">
    <location>
        <begin position="1"/>
        <end position="20"/>
    </location>
</feature>
<feature type="compositionally biased region" description="Pro residues" evidence="1">
    <location>
        <begin position="32"/>
        <end position="46"/>
    </location>
</feature>
<protein>
    <recommendedName>
        <fullName evidence="5">Mce-associated membrane protein</fullName>
    </recommendedName>
</protein>
<dbReference type="EMBL" id="CP110617">
    <property type="protein sequence ID" value="UZJ27014.1"/>
    <property type="molecule type" value="Genomic_DNA"/>
</dbReference>
<feature type="compositionally biased region" description="Low complexity" evidence="1">
    <location>
        <begin position="65"/>
        <end position="82"/>
    </location>
</feature>
<gene>
    <name evidence="3" type="ORF">RHODO2019_18660</name>
</gene>